<gene>
    <name evidence="1" type="ORF">JCM19239_4321</name>
</gene>
<evidence type="ECO:0000313" key="2">
    <source>
        <dbReference type="Proteomes" id="UP000029223"/>
    </source>
</evidence>
<keyword evidence="2" id="KW-1185">Reference proteome</keyword>
<proteinExistence type="predicted"/>
<name>A0ABQ0JDY8_9VIBR</name>
<reference evidence="2" key="2">
    <citation type="submission" date="2014-09" db="EMBL/GenBank/DDBJ databases">
        <authorList>
            <consortium name="NBRP consortium"/>
            <person name="Sawabe T."/>
            <person name="Meirelles P."/>
            <person name="Nakanishi M."/>
            <person name="Sayaka M."/>
            <person name="Hattori M."/>
            <person name="Ohkuma M."/>
        </authorList>
    </citation>
    <scope>NUCLEOTIDE SEQUENCE [LARGE SCALE GENOMIC DNA]</scope>
    <source>
        <strain evidence="2">JCM 19239</strain>
    </source>
</reference>
<comment type="caution">
    <text evidence="1">The sequence shown here is derived from an EMBL/GenBank/DDBJ whole genome shotgun (WGS) entry which is preliminary data.</text>
</comment>
<organism evidence="1 2">
    <name type="scientific">Vibrio variabilis</name>
    <dbReference type="NCBI Taxonomy" id="990271"/>
    <lineage>
        <taxon>Bacteria</taxon>
        <taxon>Pseudomonadati</taxon>
        <taxon>Pseudomonadota</taxon>
        <taxon>Gammaproteobacteria</taxon>
        <taxon>Vibrionales</taxon>
        <taxon>Vibrionaceae</taxon>
        <taxon>Vibrio</taxon>
    </lineage>
</organism>
<protein>
    <submittedName>
        <fullName evidence="1">Uncharacterized protein</fullName>
    </submittedName>
</protein>
<dbReference type="Proteomes" id="UP000029223">
    <property type="component" value="Unassembled WGS sequence"/>
</dbReference>
<accession>A0ABQ0JDY8</accession>
<sequence>MNKRVTVAEQHNNQHFATLDQAMNAALQALVLQLVIPP</sequence>
<reference evidence="2" key="1">
    <citation type="submission" date="2014-09" db="EMBL/GenBank/DDBJ databases">
        <title>Vibrio variabilis JCM 19239. (C206) whole genome shotgun sequence.</title>
        <authorList>
            <person name="Sawabe T."/>
            <person name="Meirelles P."/>
            <person name="Nakanishi M."/>
            <person name="Sayaka M."/>
            <person name="Hattori M."/>
            <person name="Ohkuma M."/>
        </authorList>
    </citation>
    <scope>NUCLEOTIDE SEQUENCE [LARGE SCALE GENOMIC DNA]</scope>
    <source>
        <strain evidence="2">JCM 19239</strain>
    </source>
</reference>
<dbReference type="EMBL" id="BBMS01000024">
    <property type="protein sequence ID" value="GAL26978.1"/>
    <property type="molecule type" value="Genomic_DNA"/>
</dbReference>
<evidence type="ECO:0000313" key="1">
    <source>
        <dbReference type="EMBL" id="GAL26978.1"/>
    </source>
</evidence>